<dbReference type="SFLD" id="SFLDS00005">
    <property type="entry name" value="Isoprenoid_Synthase_Type_I"/>
    <property type="match status" value="1"/>
</dbReference>
<dbReference type="GO" id="GO:0046165">
    <property type="term" value="P:alcohol biosynthetic process"/>
    <property type="evidence" value="ECO:0007669"/>
    <property type="project" value="UniProtKB-ARBA"/>
</dbReference>
<dbReference type="AlphaFoldDB" id="A0A9W9GE26"/>
<comment type="pathway">
    <text evidence="1">Secondary metabolite biosynthesis; terpenoid biosynthesis.</text>
</comment>
<feature type="compositionally biased region" description="Basic and acidic residues" evidence="9">
    <location>
        <begin position="351"/>
        <end position="364"/>
    </location>
</feature>
<keyword evidence="2" id="KW-0808">Transferase</keyword>
<sequence length="714" mass="81706">MHESDQQYSADALSHELSRKDPRIHGFCEEYPPRRHNYKNKADEGCLNLRADWEKYIGPIERWGSCNPFEGNFSYVVLPLCLPERLSLLSYIFEYAFLYDNVLESVSKSLLDAGTDGLVLSETDYRTVRSSTGTKQIQSKMLLELLSIDKPCAEVVIDSWKEMVATTAARDKSCIFNGLEDYVEYRIIDTGAPFVDTVMRFGMGILLTKEEEELLAPIARPCFAALGLANDYFSFDIEWQEYQESQDTGKSSTMTNLVWLYTQWEDLSLSQAKEKTMQTVRNFETEYYHAMNLFMSNDKCSANCANYLKSLAYQMPGNVVWSLRCPRYHPELSPEEETLLHFAIKTEEHESTNKSHFIHSDNRTAIHSMPPKKRQNSDSSDAWSSTEESTKSRSSSRTSLDSDRGHENPGKIADRVELDDKKLIAPYEYISSLPSKGIREAFIDALNVWLMLSDSTVQTIKSIAKKLHSSSLMLDDIEDHSDLRRGNPATHTIFGPSSTINSANYLLIDVMNDVHQLDNSRCMTVIIEELTNLFIGQSFDLHWTRQGECPTEEEYLEMVNQKTGGLFRLLARLMNECAQSLQKKYVSYYNLLGKYFQVRDDYKNLIDDVYTNEKGFAEDLDEGKFSFPVVADMNAKDPDLVLQGILRESRTSHSLSVPQKKIALDLLNKEGSMEHTLQTLKKLEVDIRKELDHVEKVSGCENWVMKLLVEKLIV</sequence>
<evidence type="ECO:0000256" key="9">
    <source>
        <dbReference type="SAM" id="MobiDB-lite"/>
    </source>
</evidence>
<comment type="similarity">
    <text evidence="7">In the C-terminal section; belongs to the FPP/GGPP synthase family.</text>
</comment>
<evidence type="ECO:0000313" key="10">
    <source>
        <dbReference type="EMBL" id="KAJ5116916.1"/>
    </source>
</evidence>
<dbReference type="EMBL" id="JAPQKH010000001">
    <property type="protein sequence ID" value="KAJ5116916.1"/>
    <property type="molecule type" value="Genomic_DNA"/>
</dbReference>
<dbReference type="Pfam" id="PF00348">
    <property type="entry name" value="polyprenyl_synt"/>
    <property type="match status" value="1"/>
</dbReference>
<comment type="similarity">
    <text evidence="8">In the N-terminal section; belongs to the terpene synthase family.</text>
</comment>
<protein>
    <submittedName>
        <fullName evidence="10">Variediene synthase</fullName>
    </submittedName>
</protein>
<dbReference type="InterPro" id="IPR033749">
    <property type="entry name" value="Polyprenyl_synt_CS"/>
</dbReference>
<gene>
    <name evidence="10" type="ORF">N7456_001264</name>
</gene>
<evidence type="ECO:0000313" key="11">
    <source>
        <dbReference type="Proteomes" id="UP001149165"/>
    </source>
</evidence>
<dbReference type="InterPro" id="IPR008949">
    <property type="entry name" value="Isoprenoid_synthase_dom_sf"/>
</dbReference>
<dbReference type="Gene3D" id="1.10.600.10">
    <property type="entry name" value="Farnesyl Diphosphate Synthase"/>
    <property type="match status" value="2"/>
</dbReference>
<feature type="region of interest" description="Disordered" evidence="9">
    <location>
        <begin position="351"/>
        <end position="414"/>
    </location>
</feature>
<dbReference type="PANTHER" id="PTHR12001:SF72">
    <property type="entry name" value="THIJ_PFPI FAMILY PROTEIN (AFU_ORTHOLOGUE AFUA_3G01210)-RELATED"/>
    <property type="match status" value="1"/>
</dbReference>
<dbReference type="PROSITE" id="PS00723">
    <property type="entry name" value="POLYPRENYL_SYNTHASE_1"/>
    <property type="match status" value="1"/>
</dbReference>
<keyword evidence="3" id="KW-0479">Metal-binding</keyword>
<dbReference type="InterPro" id="IPR000092">
    <property type="entry name" value="Polyprenyl_synt"/>
</dbReference>
<keyword evidence="5" id="KW-0456">Lyase</keyword>
<keyword evidence="11" id="KW-1185">Reference proteome</keyword>
<evidence type="ECO:0000256" key="2">
    <source>
        <dbReference type="ARBA" id="ARBA00022679"/>
    </source>
</evidence>
<dbReference type="GO" id="GO:0046872">
    <property type="term" value="F:metal ion binding"/>
    <property type="evidence" value="ECO:0007669"/>
    <property type="project" value="UniProtKB-KW"/>
</dbReference>
<keyword evidence="4" id="KW-0460">Magnesium</keyword>
<dbReference type="Pfam" id="PF19086">
    <property type="entry name" value="Terpene_syn_C_2"/>
    <property type="match status" value="1"/>
</dbReference>
<keyword evidence="6" id="KW-0511">Multifunctional enzyme</keyword>
<evidence type="ECO:0000256" key="1">
    <source>
        <dbReference type="ARBA" id="ARBA00004721"/>
    </source>
</evidence>
<evidence type="ECO:0000256" key="3">
    <source>
        <dbReference type="ARBA" id="ARBA00022723"/>
    </source>
</evidence>
<organism evidence="10 11">
    <name type="scientific">Penicillium angulare</name>
    <dbReference type="NCBI Taxonomy" id="116970"/>
    <lineage>
        <taxon>Eukaryota</taxon>
        <taxon>Fungi</taxon>
        <taxon>Dikarya</taxon>
        <taxon>Ascomycota</taxon>
        <taxon>Pezizomycotina</taxon>
        <taxon>Eurotiomycetes</taxon>
        <taxon>Eurotiomycetidae</taxon>
        <taxon>Eurotiales</taxon>
        <taxon>Aspergillaceae</taxon>
        <taxon>Penicillium</taxon>
    </lineage>
</organism>
<dbReference type="SUPFAM" id="SSF48576">
    <property type="entry name" value="Terpenoid synthases"/>
    <property type="match status" value="2"/>
</dbReference>
<dbReference type="PANTHER" id="PTHR12001">
    <property type="entry name" value="GERANYLGERANYL PYROPHOSPHATE SYNTHASE"/>
    <property type="match status" value="1"/>
</dbReference>
<dbReference type="PROSITE" id="PS00444">
    <property type="entry name" value="POLYPRENYL_SYNTHASE_2"/>
    <property type="match status" value="1"/>
</dbReference>
<dbReference type="GO" id="GO:0016829">
    <property type="term" value="F:lyase activity"/>
    <property type="evidence" value="ECO:0007669"/>
    <property type="project" value="UniProtKB-KW"/>
</dbReference>
<dbReference type="OrthoDB" id="6921389at2759"/>
<accession>A0A9W9GE26</accession>
<evidence type="ECO:0000256" key="6">
    <source>
        <dbReference type="ARBA" id="ARBA00023268"/>
    </source>
</evidence>
<comment type="caution">
    <text evidence="10">The sequence shown here is derived from an EMBL/GenBank/DDBJ whole genome shotgun (WGS) entry which is preliminary data.</text>
</comment>
<dbReference type="Proteomes" id="UP001149165">
    <property type="component" value="Unassembled WGS sequence"/>
</dbReference>
<dbReference type="GO" id="GO:0043386">
    <property type="term" value="P:mycotoxin biosynthetic process"/>
    <property type="evidence" value="ECO:0007669"/>
    <property type="project" value="UniProtKB-ARBA"/>
</dbReference>
<feature type="compositionally biased region" description="Low complexity" evidence="9">
    <location>
        <begin position="384"/>
        <end position="399"/>
    </location>
</feature>
<evidence type="ECO:0000256" key="8">
    <source>
        <dbReference type="ARBA" id="ARBA00038372"/>
    </source>
</evidence>
<feature type="compositionally biased region" description="Basic and acidic residues" evidence="9">
    <location>
        <begin position="400"/>
        <end position="414"/>
    </location>
</feature>
<reference evidence="10" key="1">
    <citation type="submission" date="2022-11" db="EMBL/GenBank/DDBJ databases">
        <authorList>
            <person name="Petersen C."/>
        </authorList>
    </citation>
    <scope>NUCLEOTIDE SEQUENCE</scope>
    <source>
        <strain evidence="10">IBT 30069</strain>
    </source>
</reference>
<dbReference type="GO" id="GO:0008299">
    <property type="term" value="P:isoprenoid biosynthetic process"/>
    <property type="evidence" value="ECO:0007669"/>
    <property type="project" value="InterPro"/>
</dbReference>
<evidence type="ECO:0000256" key="4">
    <source>
        <dbReference type="ARBA" id="ARBA00022842"/>
    </source>
</evidence>
<evidence type="ECO:0000256" key="7">
    <source>
        <dbReference type="ARBA" id="ARBA00038363"/>
    </source>
</evidence>
<name>A0A9W9GE26_9EURO</name>
<proteinExistence type="inferred from homology"/>
<reference evidence="10" key="2">
    <citation type="journal article" date="2023" name="IMA Fungus">
        <title>Comparative genomic study of the Penicillium genus elucidates a diverse pangenome and 15 lateral gene transfer events.</title>
        <authorList>
            <person name="Petersen C."/>
            <person name="Sorensen T."/>
            <person name="Nielsen M.R."/>
            <person name="Sondergaard T.E."/>
            <person name="Sorensen J.L."/>
            <person name="Fitzpatrick D.A."/>
            <person name="Frisvad J.C."/>
            <person name="Nielsen K.L."/>
        </authorList>
    </citation>
    <scope>NUCLEOTIDE SEQUENCE</scope>
    <source>
        <strain evidence="10">IBT 30069</strain>
    </source>
</reference>
<evidence type="ECO:0000256" key="5">
    <source>
        <dbReference type="ARBA" id="ARBA00023239"/>
    </source>
</evidence>
<dbReference type="GO" id="GO:0004659">
    <property type="term" value="F:prenyltransferase activity"/>
    <property type="evidence" value="ECO:0007669"/>
    <property type="project" value="InterPro"/>
</dbReference>